<reference evidence="3 4" key="1">
    <citation type="submission" date="2013-11" db="EMBL/GenBank/DDBJ databases">
        <title>Draft genome of the bovine lungworm Dictyocaulus viviparus.</title>
        <authorList>
            <person name="Mitreva M."/>
        </authorList>
    </citation>
    <scope>NUCLEOTIDE SEQUENCE [LARGE SCALE GENOMIC DNA]</scope>
    <source>
        <strain evidence="3 4">HannoverDv2000</strain>
    </source>
</reference>
<keyword evidence="1" id="KW-0175">Coiled coil</keyword>
<gene>
    <name evidence="3" type="ORF">DICVIV_13169</name>
</gene>
<accession>A0A0D8X8K1</accession>
<feature type="region of interest" description="Disordered" evidence="2">
    <location>
        <begin position="377"/>
        <end position="400"/>
    </location>
</feature>
<dbReference type="EMBL" id="KN716988">
    <property type="protein sequence ID" value="KJH40873.1"/>
    <property type="molecule type" value="Genomic_DNA"/>
</dbReference>
<protein>
    <submittedName>
        <fullName evidence="3">Uncharacterized protein</fullName>
    </submittedName>
</protein>
<reference evidence="4" key="2">
    <citation type="journal article" date="2016" name="Sci. Rep.">
        <title>Dictyocaulus viviparus genome, variome and transcriptome elucidate lungworm biology and support future intervention.</title>
        <authorList>
            <person name="McNulty S.N."/>
            <person name="Strube C."/>
            <person name="Rosa B.A."/>
            <person name="Martin J.C."/>
            <person name="Tyagi R."/>
            <person name="Choi Y.J."/>
            <person name="Wang Q."/>
            <person name="Hallsworth Pepin K."/>
            <person name="Zhang X."/>
            <person name="Ozersky P."/>
            <person name="Wilson R.K."/>
            <person name="Sternberg P.W."/>
            <person name="Gasser R.B."/>
            <person name="Mitreva M."/>
        </authorList>
    </citation>
    <scope>NUCLEOTIDE SEQUENCE [LARGE SCALE GENOMIC DNA]</scope>
    <source>
        <strain evidence="4">HannoverDv2000</strain>
    </source>
</reference>
<feature type="coiled-coil region" evidence="1">
    <location>
        <begin position="287"/>
        <end position="328"/>
    </location>
</feature>
<evidence type="ECO:0000313" key="4">
    <source>
        <dbReference type="Proteomes" id="UP000053766"/>
    </source>
</evidence>
<evidence type="ECO:0000256" key="2">
    <source>
        <dbReference type="SAM" id="MobiDB-lite"/>
    </source>
</evidence>
<evidence type="ECO:0000256" key="1">
    <source>
        <dbReference type="SAM" id="Coils"/>
    </source>
</evidence>
<sequence>MFSKLSENMDRICAIYGDGSLFSRSSLPFDAELDELSILCNAPFVQKLSETDARDQLERYALRCHISEREKEQLHKRNRELNDAVEILRTQVVRGQCDIVNNDAVEILRTQVVRGQCDIVNNARVLAKQATDALRALEQTSTAEITKLKQKHALSLAQSSTLQNQLKHTAANLEAKKEELKEINKNYDMLRFERDSLRNHTDYLEQELEQVKNRVHDLVEELKMKEDALKVNREKVNAQDSQICALKEKLKKVESDAKEHVRRRENEITQQMDHYLQETKSIDAERERLAKLKIIEMQQRLKQLEEQKEAAERRAQVAEEKVADYKNNFVHYRGQMEGEAIRAITNGYRNALSIIPSSRKETGLSFDKLFPLKPRSYSENVEPSEDSFKKPSGSHCSRPSSKSVRFIVQLRSFVMQNLNNCVQNTITDYWH</sequence>
<evidence type="ECO:0000313" key="3">
    <source>
        <dbReference type="EMBL" id="KJH40873.1"/>
    </source>
</evidence>
<feature type="coiled-coil region" evidence="1">
    <location>
        <begin position="64"/>
        <end position="91"/>
    </location>
</feature>
<dbReference type="OrthoDB" id="5862731at2759"/>
<feature type="coiled-coil region" evidence="1">
    <location>
        <begin position="120"/>
        <end position="239"/>
    </location>
</feature>
<keyword evidence="4" id="KW-1185">Reference proteome</keyword>
<dbReference type="STRING" id="29172.A0A0D8X8K1"/>
<dbReference type="SUPFAM" id="SSF57997">
    <property type="entry name" value="Tropomyosin"/>
    <property type="match status" value="1"/>
</dbReference>
<dbReference type="Proteomes" id="UP000053766">
    <property type="component" value="Unassembled WGS sequence"/>
</dbReference>
<proteinExistence type="predicted"/>
<organism evidence="3 4">
    <name type="scientific">Dictyocaulus viviparus</name>
    <name type="common">Bovine lungworm</name>
    <dbReference type="NCBI Taxonomy" id="29172"/>
    <lineage>
        <taxon>Eukaryota</taxon>
        <taxon>Metazoa</taxon>
        <taxon>Ecdysozoa</taxon>
        <taxon>Nematoda</taxon>
        <taxon>Chromadorea</taxon>
        <taxon>Rhabditida</taxon>
        <taxon>Rhabditina</taxon>
        <taxon>Rhabditomorpha</taxon>
        <taxon>Strongyloidea</taxon>
        <taxon>Metastrongylidae</taxon>
        <taxon>Dictyocaulus</taxon>
    </lineage>
</organism>
<name>A0A0D8X8K1_DICVI</name>
<dbReference type="AlphaFoldDB" id="A0A0D8X8K1"/>